<organism evidence="17 18">
    <name type="scientific">Pelusios castaneus</name>
    <name type="common">West African mud turtle</name>
    <dbReference type="NCBI Taxonomy" id="367368"/>
    <lineage>
        <taxon>Eukaryota</taxon>
        <taxon>Metazoa</taxon>
        <taxon>Chordata</taxon>
        <taxon>Craniata</taxon>
        <taxon>Vertebrata</taxon>
        <taxon>Euteleostomi</taxon>
        <taxon>Archelosauria</taxon>
        <taxon>Testudinata</taxon>
        <taxon>Testudines</taxon>
        <taxon>Pleurodira</taxon>
        <taxon>Pelomedusidae</taxon>
        <taxon>Pelusios</taxon>
    </lineage>
</organism>
<feature type="domain" description="C2H2-type" evidence="16">
    <location>
        <begin position="342"/>
        <end position="370"/>
    </location>
</feature>
<dbReference type="GO" id="GO:0010564">
    <property type="term" value="P:regulation of cell cycle process"/>
    <property type="evidence" value="ECO:0007669"/>
    <property type="project" value="TreeGrafter"/>
</dbReference>
<keyword evidence="2" id="KW-0217">Developmental protein</keyword>
<evidence type="ECO:0000256" key="5">
    <source>
        <dbReference type="ARBA" id="ARBA00022771"/>
    </source>
</evidence>
<reference evidence="17" key="1">
    <citation type="submission" date="2025-08" db="UniProtKB">
        <authorList>
            <consortium name="Ensembl"/>
        </authorList>
    </citation>
    <scope>IDENTIFICATION</scope>
</reference>
<keyword evidence="9" id="KW-0805">Transcription regulation</keyword>
<keyword evidence="18" id="KW-1185">Reference proteome</keyword>
<evidence type="ECO:0000256" key="14">
    <source>
        <dbReference type="PROSITE-ProRule" id="PRU00042"/>
    </source>
</evidence>
<evidence type="ECO:0000256" key="8">
    <source>
        <dbReference type="ARBA" id="ARBA00022902"/>
    </source>
</evidence>
<protein>
    <submittedName>
        <fullName evidence="17">INSM transcriptional repressor 1</fullName>
    </submittedName>
</protein>
<evidence type="ECO:0000256" key="12">
    <source>
        <dbReference type="ARBA" id="ARBA00023242"/>
    </source>
</evidence>
<dbReference type="GO" id="GO:0000978">
    <property type="term" value="F:RNA polymerase II cis-regulatory region sequence-specific DNA binding"/>
    <property type="evidence" value="ECO:0007669"/>
    <property type="project" value="TreeGrafter"/>
</dbReference>
<dbReference type="Pfam" id="PF00096">
    <property type="entry name" value="zf-C2H2"/>
    <property type="match status" value="4"/>
</dbReference>
<dbReference type="InterPro" id="IPR036236">
    <property type="entry name" value="Znf_C2H2_sf"/>
</dbReference>
<evidence type="ECO:0000256" key="2">
    <source>
        <dbReference type="ARBA" id="ARBA00022473"/>
    </source>
</evidence>
<sequence>MPRGFLVKRSRRATPLSYRVRCGQEGEAELLLFAGGRPRYSPPLSPGPDPAAPRESPLQFGTPEAACQALYSPTRPVSQEHERKSLERGFNLGSPVSAESFPAPAVPATLDPLLFAPAELQLWAASASPRQPDGRRPPAKPKAPAAKKAKAARRLHFEDEVTTSPVLGLRIKEGPVEPPRPGRALGAFVCQLCREEFADPPGLAQHKCSRIVRVEYRCPECDKAFSCPANLASHRRWHKPRPPPGPAREEPPGSGPKEPASTGGSSSERDTPSPAGSEEGLYECATCGRRFRRQAYLRKHRLGHEEGPGPEGGHACPVCGESFPSKGGQERHVRLLHAAQLFPCKYCPASFYSSPGLTRHINKCHPSENRQVVLLQLPVRPAC</sequence>
<dbReference type="GO" id="GO:0017053">
    <property type="term" value="C:transcription repressor complex"/>
    <property type="evidence" value="ECO:0007669"/>
    <property type="project" value="TreeGrafter"/>
</dbReference>
<evidence type="ECO:0000256" key="4">
    <source>
        <dbReference type="ARBA" id="ARBA00022737"/>
    </source>
</evidence>
<dbReference type="SMART" id="SM00355">
    <property type="entry name" value="ZnF_C2H2"/>
    <property type="match status" value="5"/>
</dbReference>
<feature type="compositionally biased region" description="Basic residues" evidence="15">
    <location>
        <begin position="145"/>
        <end position="154"/>
    </location>
</feature>
<evidence type="ECO:0000313" key="18">
    <source>
        <dbReference type="Proteomes" id="UP000694393"/>
    </source>
</evidence>
<dbReference type="InterPro" id="IPR042972">
    <property type="entry name" value="INSM1/2"/>
</dbReference>
<feature type="domain" description="C2H2-type" evidence="16">
    <location>
        <begin position="216"/>
        <end position="243"/>
    </location>
</feature>
<evidence type="ECO:0000256" key="10">
    <source>
        <dbReference type="ARBA" id="ARBA00023125"/>
    </source>
</evidence>
<evidence type="ECO:0000256" key="3">
    <source>
        <dbReference type="ARBA" id="ARBA00022723"/>
    </source>
</evidence>
<dbReference type="GO" id="GO:0030182">
    <property type="term" value="P:neuron differentiation"/>
    <property type="evidence" value="ECO:0007669"/>
    <property type="project" value="TreeGrafter"/>
</dbReference>
<feature type="region of interest" description="Disordered" evidence="15">
    <location>
        <begin position="36"/>
        <end position="59"/>
    </location>
</feature>
<feature type="domain" description="C2H2-type" evidence="16">
    <location>
        <begin position="282"/>
        <end position="310"/>
    </location>
</feature>
<dbReference type="Gene3D" id="3.30.160.60">
    <property type="entry name" value="Classic Zinc Finger"/>
    <property type="match status" value="2"/>
</dbReference>
<dbReference type="Ensembl" id="ENSPCET00000014143.1">
    <property type="protein sequence ID" value="ENSPCEP00000013639.1"/>
    <property type="gene ID" value="ENSPCEG00000010825.1"/>
</dbReference>
<dbReference type="PANTHER" id="PTHR15065">
    <property type="entry name" value="INSULINOMA-ASSOCIATED 1"/>
    <property type="match status" value="1"/>
</dbReference>
<dbReference type="Proteomes" id="UP000694393">
    <property type="component" value="Unplaced"/>
</dbReference>
<keyword evidence="11" id="KW-0804">Transcription</keyword>
<dbReference type="PROSITE" id="PS50157">
    <property type="entry name" value="ZINC_FINGER_C2H2_2"/>
    <property type="match status" value="4"/>
</dbReference>
<dbReference type="FunFam" id="3.30.160.60:FF:001329">
    <property type="entry name" value="INSM transcriptional repressor 1"/>
    <property type="match status" value="1"/>
</dbReference>
<feature type="compositionally biased region" description="Pro residues" evidence="15">
    <location>
        <begin position="40"/>
        <end position="51"/>
    </location>
</feature>
<keyword evidence="8" id="KW-0524">Neurogenesis</keyword>
<dbReference type="PROSITE" id="PS00028">
    <property type="entry name" value="ZINC_FINGER_C2H2_1"/>
    <property type="match status" value="4"/>
</dbReference>
<keyword evidence="10" id="KW-0238">DNA-binding</keyword>
<keyword evidence="4" id="KW-0677">Repeat</keyword>
<evidence type="ECO:0000256" key="7">
    <source>
        <dbReference type="ARBA" id="ARBA00022833"/>
    </source>
</evidence>
<comment type="subcellular location">
    <subcellularLocation>
        <location evidence="1">Nucleus</location>
    </subcellularLocation>
</comment>
<dbReference type="GO" id="GO:0001227">
    <property type="term" value="F:DNA-binding transcription repressor activity, RNA polymerase II-specific"/>
    <property type="evidence" value="ECO:0007669"/>
    <property type="project" value="TreeGrafter"/>
</dbReference>
<feature type="domain" description="C2H2-type" evidence="16">
    <location>
        <begin position="314"/>
        <end position="342"/>
    </location>
</feature>
<keyword evidence="3" id="KW-0479">Metal-binding</keyword>
<keyword evidence="12" id="KW-0539">Nucleus</keyword>
<proteinExistence type="inferred from homology"/>
<dbReference type="PANTHER" id="PTHR15065:SF5">
    <property type="entry name" value="INSULINOMA-ASSOCIATED PROTEIN 1"/>
    <property type="match status" value="1"/>
</dbReference>
<keyword evidence="7" id="KW-0862">Zinc</keyword>
<evidence type="ECO:0000256" key="13">
    <source>
        <dbReference type="ARBA" id="ARBA00038003"/>
    </source>
</evidence>
<keyword evidence="5 14" id="KW-0863">Zinc-finger</keyword>
<dbReference type="GO" id="GO:0005634">
    <property type="term" value="C:nucleus"/>
    <property type="evidence" value="ECO:0007669"/>
    <property type="project" value="UniProtKB-SubCell"/>
</dbReference>
<dbReference type="InterPro" id="IPR013087">
    <property type="entry name" value="Znf_C2H2_type"/>
</dbReference>
<reference evidence="17" key="2">
    <citation type="submission" date="2025-09" db="UniProtKB">
        <authorList>
            <consortium name="Ensembl"/>
        </authorList>
    </citation>
    <scope>IDENTIFICATION</scope>
</reference>
<evidence type="ECO:0000256" key="11">
    <source>
        <dbReference type="ARBA" id="ARBA00023163"/>
    </source>
</evidence>
<evidence type="ECO:0000259" key="16">
    <source>
        <dbReference type="PROSITE" id="PS50157"/>
    </source>
</evidence>
<feature type="region of interest" description="Disordered" evidence="15">
    <location>
        <begin position="234"/>
        <end position="280"/>
    </location>
</feature>
<accession>A0A8C8VK66</accession>
<evidence type="ECO:0000256" key="1">
    <source>
        <dbReference type="ARBA" id="ARBA00004123"/>
    </source>
</evidence>
<evidence type="ECO:0000256" key="6">
    <source>
        <dbReference type="ARBA" id="ARBA00022782"/>
    </source>
</evidence>
<keyword evidence="6" id="KW-0221">Differentiation</keyword>
<dbReference type="AlphaFoldDB" id="A0A8C8VK66"/>
<comment type="similarity">
    <text evidence="13">Belongs to the INSM1 family.</text>
</comment>
<evidence type="ECO:0000313" key="17">
    <source>
        <dbReference type="Ensembl" id="ENSPCEP00000013639.1"/>
    </source>
</evidence>
<evidence type="ECO:0000256" key="15">
    <source>
        <dbReference type="SAM" id="MobiDB-lite"/>
    </source>
</evidence>
<feature type="region of interest" description="Disordered" evidence="15">
    <location>
        <begin position="126"/>
        <end position="154"/>
    </location>
</feature>
<name>A0A8C8VK66_9SAUR</name>
<dbReference type="SUPFAM" id="SSF57667">
    <property type="entry name" value="beta-beta-alpha zinc fingers"/>
    <property type="match status" value="3"/>
</dbReference>
<dbReference type="GO" id="GO:0008270">
    <property type="term" value="F:zinc ion binding"/>
    <property type="evidence" value="ECO:0007669"/>
    <property type="project" value="UniProtKB-KW"/>
</dbReference>
<evidence type="ECO:0000256" key="9">
    <source>
        <dbReference type="ARBA" id="ARBA00023015"/>
    </source>
</evidence>